<feature type="transmembrane region" description="Helical" evidence="1">
    <location>
        <begin position="20"/>
        <end position="39"/>
    </location>
</feature>
<protein>
    <submittedName>
        <fullName evidence="3">G-protein coupled receptors family 1 profile domain-containing protein</fullName>
    </submittedName>
</protein>
<evidence type="ECO:0000256" key="1">
    <source>
        <dbReference type="SAM" id="Phobius"/>
    </source>
</evidence>
<keyword evidence="1" id="KW-1133">Transmembrane helix</keyword>
<dbReference type="Gene3D" id="1.20.1070.10">
    <property type="entry name" value="Rhodopsin 7-helix transmembrane proteins"/>
    <property type="match status" value="1"/>
</dbReference>
<accession>A0A914YR26</accession>
<keyword evidence="2" id="KW-1185">Reference proteome</keyword>
<feature type="transmembrane region" description="Helical" evidence="1">
    <location>
        <begin position="122"/>
        <end position="140"/>
    </location>
</feature>
<dbReference type="AlphaFoldDB" id="A0A914YR26"/>
<reference evidence="3" key="1">
    <citation type="submission" date="2022-11" db="UniProtKB">
        <authorList>
            <consortium name="WormBaseParasite"/>
        </authorList>
    </citation>
    <scope>IDENTIFICATION</scope>
</reference>
<feature type="transmembrane region" description="Helical" evidence="1">
    <location>
        <begin position="82"/>
        <end position="101"/>
    </location>
</feature>
<proteinExistence type="predicted"/>
<keyword evidence="1" id="KW-0812">Transmembrane</keyword>
<organism evidence="2 3">
    <name type="scientific">Panagrolaimus superbus</name>
    <dbReference type="NCBI Taxonomy" id="310955"/>
    <lineage>
        <taxon>Eukaryota</taxon>
        <taxon>Metazoa</taxon>
        <taxon>Ecdysozoa</taxon>
        <taxon>Nematoda</taxon>
        <taxon>Chromadorea</taxon>
        <taxon>Rhabditida</taxon>
        <taxon>Tylenchina</taxon>
        <taxon>Panagrolaimomorpha</taxon>
        <taxon>Panagrolaimoidea</taxon>
        <taxon>Panagrolaimidae</taxon>
        <taxon>Panagrolaimus</taxon>
    </lineage>
</organism>
<evidence type="ECO:0000313" key="3">
    <source>
        <dbReference type="WBParaSite" id="PSU_v2.g247.t1"/>
    </source>
</evidence>
<dbReference type="SUPFAM" id="SSF81321">
    <property type="entry name" value="Family A G protein-coupled receptor-like"/>
    <property type="match status" value="1"/>
</dbReference>
<dbReference type="Proteomes" id="UP000887577">
    <property type="component" value="Unplaced"/>
</dbReference>
<keyword evidence="1" id="KW-0472">Membrane</keyword>
<dbReference type="WBParaSite" id="PSU_v2.g247.t1">
    <property type="protein sequence ID" value="PSU_v2.g247.t1"/>
    <property type="gene ID" value="PSU_v2.g247"/>
</dbReference>
<evidence type="ECO:0000313" key="2">
    <source>
        <dbReference type="Proteomes" id="UP000887577"/>
    </source>
</evidence>
<sequence>MAVSRPLEQRTRNAQFSVRAICVGIVVFAAFLNISPMIFEHELTDCYEMMSNHEYKIRTMIIPKPVIYVQYYAILVHLVPDIIFRAPTPIILIAILTVRTLQICSNRTIGMQTIHARRNVPYMLTILNIKFILCNTLYMFNTILMEVLGYGGKVS</sequence>
<name>A0A914YR26_9BILA</name>